<accession>A0A2S8SWW5</accession>
<dbReference type="SUPFAM" id="SSF111038">
    <property type="entry name" value="YjbQ-like"/>
    <property type="match status" value="1"/>
</dbReference>
<proteinExistence type="inferred from homology"/>
<dbReference type="Proteomes" id="UP000237684">
    <property type="component" value="Unassembled WGS sequence"/>
</dbReference>
<dbReference type="OrthoDB" id="9801725at2"/>
<comment type="caution">
    <text evidence="2">The sequence shown here is derived from an EMBL/GenBank/DDBJ whole genome shotgun (WGS) entry which is preliminary data.</text>
</comment>
<evidence type="ECO:0000256" key="1">
    <source>
        <dbReference type="ARBA" id="ARBA00005534"/>
    </source>
</evidence>
<dbReference type="PANTHER" id="PTHR30615">
    <property type="entry name" value="UNCHARACTERIZED PROTEIN YJBQ-RELATED"/>
    <property type="match status" value="1"/>
</dbReference>
<keyword evidence="3" id="KW-1185">Reference proteome</keyword>
<dbReference type="NCBIfam" id="TIGR00149">
    <property type="entry name" value="TIGR00149_YjbQ"/>
    <property type="match status" value="1"/>
</dbReference>
<dbReference type="InterPro" id="IPR001602">
    <property type="entry name" value="UPF0047_YjbQ-like"/>
</dbReference>
<dbReference type="EMBL" id="NIGF01000001">
    <property type="protein sequence ID" value="PQV65292.1"/>
    <property type="molecule type" value="Genomic_DNA"/>
</dbReference>
<gene>
    <name evidence="2" type="ORF">B1R32_10130</name>
</gene>
<evidence type="ECO:0000313" key="3">
    <source>
        <dbReference type="Proteomes" id="UP000237684"/>
    </source>
</evidence>
<organism evidence="2 3">
    <name type="scientific">Abditibacterium utsteinense</name>
    <dbReference type="NCBI Taxonomy" id="1960156"/>
    <lineage>
        <taxon>Bacteria</taxon>
        <taxon>Pseudomonadati</taxon>
        <taxon>Abditibacteriota</taxon>
        <taxon>Abditibacteriia</taxon>
        <taxon>Abditibacteriales</taxon>
        <taxon>Abditibacteriaceae</taxon>
        <taxon>Abditibacterium</taxon>
    </lineage>
</organism>
<sequence length="140" mass="15419">MQTLHFSTQTPNEMVNITARVQELVAQSGVRRGLCLIHAPHTTAGIAIQEGFDPDVTRDILATLQKMVPREGDYLHAEGNSDAHIKALFSGGSQTLPIEYGKLQLGRWQAVFFCEFDGPRSRSVWVQIIADANGEANQNT</sequence>
<comment type="similarity">
    <text evidence="1">Belongs to the UPF0047 family.</text>
</comment>
<dbReference type="InParanoid" id="A0A2S8SWW5"/>
<dbReference type="AlphaFoldDB" id="A0A2S8SWW5"/>
<reference evidence="2 3" key="1">
    <citation type="journal article" date="2018" name="Syst. Appl. Microbiol.">
        <title>Abditibacterium utsteinense sp. nov., the first cultivated member of candidate phylum FBP, isolated from ice-free Antarctic soil samples.</title>
        <authorList>
            <person name="Tahon G."/>
            <person name="Tytgat B."/>
            <person name="Lebbe L."/>
            <person name="Carlier A."/>
            <person name="Willems A."/>
        </authorList>
    </citation>
    <scope>NUCLEOTIDE SEQUENCE [LARGE SCALE GENOMIC DNA]</scope>
    <source>
        <strain evidence="2 3">LMG 29911</strain>
    </source>
</reference>
<dbReference type="Gene3D" id="2.60.120.460">
    <property type="entry name" value="YjbQ-like"/>
    <property type="match status" value="1"/>
</dbReference>
<dbReference type="PANTHER" id="PTHR30615:SF8">
    <property type="entry name" value="UPF0047 PROTEIN C4A8.02C"/>
    <property type="match status" value="1"/>
</dbReference>
<dbReference type="InterPro" id="IPR035917">
    <property type="entry name" value="YjbQ-like_sf"/>
</dbReference>
<dbReference type="Pfam" id="PF01894">
    <property type="entry name" value="YjbQ"/>
    <property type="match status" value="1"/>
</dbReference>
<protein>
    <submittedName>
        <fullName evidence="2">Secondary thiamine-phosphate synthase enzyme</fullName>
    </submittedName>
</protein>
<name>A0A2S8SWW5_9BACT</name>
<evidence type="ECO:0000313" key="2">
    <source>
        <dbReference type="EMBL" id="PQV65292.1"/>
    </source>
</evidence>
<dbReference type="FunCoup" id="A0A2S8SWW5">
    <property type="interactions" value="246"/>
</dbReference>
<dbReference type="RefSeq" id="WP_105482042.1">
    <property type="nucleotide sequence ID" value="NZ_NIGF01000001.1"/>
</dbReference>
<dbReference type="PIRSF" id="PIRSF004681">
    <property type="entry name" value="UCP004681"/>
    <property type="match status" value="1"/>
</dbReference>